<evidence type="ECO:0000256" key="5">
    <source>
        <dbReference type="SAM" id="MobiDB-lite"/>
    </source>
</evidence>
<dbReference type="Pfam" id="PF02535">
    <property type="entry name" value="Zip"/>
    <property type="match status" value="1"/>
</dbReference>
<evidence type="ECO:0000313" key="7">
    <source>
        <dbReference type="EMBL" id="EAY15566.1"/>
    </source>
</evidence>
<feature type="compositionally biased region" description="Polar residues" evidence="5">
    <location>
        <begin position="15"/>
        <end position="27"/>
    </location>
</feature>
<feature type="region of interest" description="Disordered" evidence="5">
    <location>
        <begin position="15"/>
        <end position="37"/>
    </location>
</feature>
<organism evidence="7 8">
    <name type="scientific">Trichomonas vaginalis (strain ATCC PRA-98 / G3)</name>
    <dbReference type="NCBI Taxonomy" id="412133"/>
    <lineage>
        <taxon>Eukaryota</taxon>
        <taxon>Metamonada</taxon>
        <taxon>Parabasalia</taxon>
        <taxon>Trichomonadida</taxon>
        <taxon>Trichomonadidae</taxon>
        <taxon>Trichomonas</taxon>
    </lineage>
</organism>
<comment type="subcellular location">
    <subcellularLocation>
        <location evidence="1">Membrane</location>
        <topology evidence="1">Multi-pass membrane protein</topology>
    </subcellularLocation>
</comment>
<reference evidence="7" key="2">
    <citation type="journal article" date="2007" name="Science">
        <title>Draft genome sequence of the sexually transmitted pathogen Trichomonas vaginalis.</title>
        <authorList>
            <person name="Carlton J.M."/>
            <person name="Hirt R.P."/>
            <person name="Silva J.C."/>
            <person name="Delcher A.L."/>
            <person name="Schatz M."/>
            <person name="Zhao Q."/>
            <person name="Wortman J.R."/>
            <person name="Bidwell S.L."/>
            <person name="Alsmark U.C.M."/>
            <person name="Besteiro S."/>
            <person name="Sicheritz-Ponten T."/>
            <person name="Noel C.J."/>
            <person name="Dacks J.B."/>
            <person name="Foster P.G."/>
            <person name="Simillion C."/>
            <person name="Van de Peer Y."/>
            <person name="Miranda-Saavedra D."/>
            <person name="Barton G.J."/>
            <person name="Westrop G.D."/>
            <person name="Mueller S."/>
            <person name="Dessi D."/>
            <person name="Fiori P.L."/>
            <person name="Ren Q."/>
            <person name="Paulsen I."/>
            <person name="Zhang H."/>
            <person name="Bastida-Corcuera F.D."/>
            <person name="Simoes-Barbosa A."/>
            <person name="Brown M.T."/>
            <person name="Hayes R.D."/>
            <person name="Mukherjee M."/>
            <person name="Okumura C.Y."/>
            <person name="Schneider R."/>
            <person name="Smith A.J."/>
            <person name="Vanacova S."/>
            <person name="Villalvazo M."/>
            <person name="Haas B.J."/>
            <person name="Pertea M."/>
            <person name="Feldblyum T.V."/>
            <person name="Utterback T.R."/>
            <person name="Shu C.L."/>
            <person name="Osoegawa K."/>
            <person name="de Jong P.J."/>
            <person name="Hrdy I."/>
            <person name="Horvathova L."/>
            <person name="Zubacova Z."/>
            <person name="Dolezal P."/>
            <person name="Malik S.B."/>
            <person name="Logsdon J.M. Jr."/>
            <person name="Henze K."/>
            <person name="Gupta A."/>
            <person name="Wang C.C."/>
            <person name="Dunne R.L."/>
            <person name="Upcroft J.A."/>
            <person name="Upcroft P."/>
            <person name="White O."/>
            <person name="Salzberg S.L."/>
            <person name="Tang P."/>
            <person name="Chiu C.-H."/>
            <person name="Lee Y.-S."/>
            <person name="Embley T.M."/>
            <person name="Coombs G.H."/>
            <person name="Mottram J.C."/>
            <person name="Tachezy J."/>
            <person name="Fraser-Liggett C.M."/>
            <person name="Johnson P.J."/>
        </authorList>
    </citation>
    <scope>NUCLEOTIDE SEQUENCE [LARGE SCALE GENOMIC DNA]</scope>
    <source>
        <strain evidence="7">G3</strain>
    </source>
</reference>
<dbReference type="RefSeq" id="XP_001327789.1">
    <property type="nucleotide sequence ID" value="XM_001327754.1"/>
</dbReference>
<dbReference type="GO" id="GO:0005385">
    <property type="term" value="F:zinc ion transmembrane transporter activity"/>
    <property type="evidence" value="ECO:0000318"/>
    <property type="project" value="GO_Central"/>
</dbReference>
<dbReference type="SMR" id="A2DVM4"/>
<name>A2DVM4_TRIV3</name>
<keyword evidence="2 6" id="KW-0812">Transmembrane</keyword>
<dbReference type="OMA" id="ANHNANE"/>
<dbReference type="eggNOG" id="KOG1558">
    <property type="taxonomic scope" value="Eukaryota"/>
</dbReference>
<sequence length="208" mass="23180">MFTFGEHDASQFHINANHNANEGNSATERSEASPLEEDEEIKEMFSDKCRKLSIPTISLYIIMCIHSITAGLALGILKKLDGVIAILCAIVGHKPVEAFAISLVVIKERPHKFLFWPLIIFYTLMTPLGIIVGILVVEFVQNNLALGIVSAFSAGTFLFVGAYEWSYMVADKGQLANCEKLWHFLMFFIGVVWMLLIALVETLSPEEN</sequence>
<dbReference type="PANTHER" id="PTHR11040">
    <property type="entry name" value="ZINC/IRON TRANSPORTER"/>
    <property type="match status" value="1"/>
</dbReference>
<evidence type="ECO:0000256" key="4">
    <source>
        <dbReference type="ARBA" id="ARBA00023136"/>
    </source>
</evidence>
<dbReference type="KEGG" id="tva:4773569"/>
<dbReference type="AlphaFoldDB" id="A2DVM4"/>
<dbReference type="PANTHER" id="PTHR11040:SF140">
    <property type="entry name" value="ZRT (ZRT), IRT- (IRT-) LIKE PROTEIN TRANSPORTER"/>
    <property type="match status" value="1"/>
</dbReference>
<feature type="transmembrane region" description="Helical" evidence="6">
    <location>
        <begin position="113"/>
        <end position="137"/>
    </location>
</feature>
<evidence type="ECO:0000256" key="3">
    <source>
        <dbReference type="ARBA" id="ARBA00022989"/>
    </source>
</evidence>
<gene>
    <name evidence="7" type="ORF">TVAG_495850</name>
</gene>
<reference evidence="7" key="1">
    <citation type="submission" date="2006-10" db="EMBL/GenBank/DDBJ databases">
        <authorList>
            <person name="Amadeo P."/>
            <person name="Zhao Q."/>
            <person name="Wortman J."/>
            <person name="Fraser-Liggett C."/>
            <person name="Carlton J."/>
        </authorList>
    </citation>
    <scope>NUCLEOTIDE SEQUENCE</scope>
    <source>
        <strain evidence="7">G3</strain>
    </source>
</reference>
<keyword evidence="3 6" id="KW-1133">Transmembrane helix</keyword>
<evidence type="ECO:0000256" key="1">
    <source>
        <dbReference type="ARBA" id="ARBA00004141"/>
    </source>
</evidence>
<dbReference type="FunCoup" id="A2DVM4">
    <property type="interactions" value="245"/>
</dbReference>
<feature type="transmembrane region" description="Helical" evidence="6">
    <location>
        <begin position="57"/>
        <end position="77"/>
    </location>
</feature>
<dbReference type="InParanoid" id="A2DVM4"/>
<dbReference type="EMBL" id="DS113254">
    <property type="protein sequence ID" value="EAY15566.1"/>
    <property type="molecule type" value="Genomic_DNA"/>
</dbReference>
<evidence type="ECO:0000256" key="6">
    <source>
        <dbReference type="SAM" id="Phobius"/>
    </source>
</evidence>
<dbReference type="OrthoDB" id="448280at2759"/>
<dbReference type="Proteomes" id="UP000001542">
    <property type="component" value="Unassembled WGS sequence"/>
</dbReference>
<proteinExistence type="predicted"/>
<accession>A2DVM4</accession>
<feature type="transmembrane region" description="Helical" evidence="6">
    <location>
        <begin position="83"/>
        <end position="106"/>
    </location>
</feature>
<evidence type="ECO:0000313" key="8">
    <source>
        <dbReference type="Proteomes" id="UP000001542"/>
    </source>
</evidence>
<dbReference type="GO" id="GO:0071577">
    <property type="term" value="P:zinc ion transmembrane transport"/>
    <property type="evidence" value="ECO:0000318"/>
    <property type="project" value="GO_Central"/>
</dbReference>
<feature type="transmembrane region" description="Helical" evidence="6">
    <location>
        <begin position="143"/>
        <end position="160"/>
    </location>
</feature>
<dbReference type="InterPro" id="IPR003689">
    <property type="entry name" value="ZIP"/>
</dbReference>
<protein>
    <submittedName>
        <fullName evidence="7">Transporter, Zip family-related protein</fullName>
    </submittedName>
</protein>
<feature type="transmembrane region" description="Helical" evidence="6">
    <location>
        <begin position="181"/>
        <end position="200"/>
    </location>
</feature>
<dbReference type="VEuPathDB" id="TrichDB:TVAGG3_0275990"/>
<dbReference type="STRING" id="5722.A2DVM4"/>
<evidence type="ECO:0000256" key="2">
    <source>
        <dbReference type="ARBA" id="ARBA00022692"/>
    </source>
</evidence>
<keyword evidence="4 6" id="KW-0472">Membrane</keyword>
<dbReference type="VEuPathDB" id="TrichDB:TVAG_495850"/>
<dbReference type="GO" id="GO:0016020">
    <property type="term" value="C:membrane"/>
    <property type="evidence" value="ECO:0000318"/>
    <property type="project" value="GO_Central"/>
</dbReference>
<keyword evidence="8" id="KW-1185">Reference proteome</keyword>